<dbReference type="RefSeq" id="WP_153720087.1">
    <property type="nucleotide sequence ID" value="NZ_WJPP01000005.1"/>
</dbReference>
<feature type="transmembrane region" description="Helical" evidence="1">
    <location>
        <begin position="33"/>
        <end position="56"/>
    </location>
</feature>
<comment type="caution">
    <text evidence="2">The sequence shown here is derived from an EMBL/GenBank/DDBJ whole genome shotgun (WGS) entry which is preliminary data.</text>
</comment>
<accession>A0A6N7QUK9</accession>
<keyword evidence="3" id="KW-1185">Reference proteome</keyword>
<organism evidence="2 3">
    <name type="scientific">Spiribacter salilacus</name>
    <dbReference type="NCBI Taxonomy" id="2664894"/>
    <lineage>
        <taxon>Bacteria</taxon>
        <taxon>Pseudomonadati</taxon>
        <taxon>Pseudomonadota</taxon>
        <taxon>Gammaproteobacteria</taxon>
        <taxon>Chromatiales</taxon>
        <taxon>Ectothiorhodospiraceae</taxon>
        <taxon>Spiribacter</taxon>
    </lineage>
</organism>
<reference evidence="2 3" key="1">
    <citation type="submission" date="2019-11" db="EMBL/GenBank/DDBJ databases">
        <authorList>
            <person name="Zhang X.Y."/>
        </authorList>
    </citation>
    <scope>NUCLEOTIDE SEQUENCE [LARGE SCALE GENOMIC DNA]</scope>
    <source>
        <strain evidence="2 3">C176</strain>
    </source>
</reference>
<evidence type="ECO:0000256" key="1">
    <source>
        <dbReference type="SAM" id="Phobius"/>
    </source>
</evidence>
<keyword evidence="1" id="KW-0812">Transmembrane</keyword>
<feature type="transmembrane region" description="Helical" evidence="1">
    <location>
        <begin position="68"/>
        <end position="89"/>
    </location>
</feature>
<keyword evidence="1" id="KW-1133">Transmembrane helix</keyword>
<proteinExistence type="predicted"/>
<keyword evidence="1" id="KW-0472">Membrane</keyword>
<dbReference type="AlphaFoldDB" id="A0A6N7QUK9"/>
<name>A0A6N7QUK9_9GAMM</name>
<dbReference type="Proteomes" id="UP000433788">
    <property type="component" value="Unassembled WGS sequence"/>
</dbReference>
<protein>
    <submittedName>
        <fullName evidence="2">Uncharacterized protein</fullName>
    </submittedName>
</protein>
<evidence type="ECO:0000313" key="2">
    <source>
        <dbReference type="EMBL" id="MRH79043.1"/>
    </source>
</evidence>
<gene>
    <name evidence="2" type="ORF">GH984_10050</name>
</gene>
<evidence type="ECO:0000313" key="3">
    <source>
        <dbReference type="Proteomes" id="UP000433788"/>
    </source>
</evidence>
<sequence>MKKLLIALAATLLFIVVLLSVHFVHMRWLPVNVVFYAAMVDAVIAAVITAVLVFFLRACQQLTGLEKTLLLVIWLLGGYAFAISVPTVIDRSLSFYILEKIDQRGGGIEQSAFETIFKEEYMVEHRLVDIRLTEQFESGTITLENGCVKLTPRGETLVRASRFYRQQLLPRKRLIMGEYTDALTDPFRDSAPRSDYQCE</sequence>
<dbReference type="EMBL" id="WJPP01000005">
    <property type="protein sequence ID" value="MRH79043.1"/>
    <property type="molecule type" value="Genomic_DNA"/>
</dbReference>